<accession>A0A1H4IRH5</accession>
<protein>
    <submittedName>
        <fullName evidence="2">Uncharacterized protein</fullName>
    </submittedName>
</protein>
<organism evidence="2 3">
    <name type="scientific">Rhodococcus jostii</name>
    <dbReference type="NCBI Taxonomy" id="132919"/>
    <lineage>
        <taxon>Bacteria</taxon>
        <taxon>Bacillati</taxon>
        <taxon>Actinomycetota</taxon>
        <taxon>Actinomycetes</taxon>
        <taxon>Mycobacteriales</taxon>
        <taxon>Nocardiaceae</taxon>
        <taxon>Rhodococcus</taxon>
    </lineage>
</organism>
<feature type="region of interest" description="Disordered" evidence="1">
    <location>
        <begin position="18"/>
        <end position="39"/>
    </location>
</feature>
<dbReference type="AlphaFoldDB" id="A0A1H4IRH5"/>
<dbReference type="Proteomes" id="UP000183407">
    <property type="component" value="Unassembled WGS sequence"/>
</dbReference>
<evidence type="ECO:0000313" key="2">
    <source>
        <dbReference type="EMBL" id="SEB35822.1"/>
    </source>
</evidence>
<proteinExistence type="predicted"/>
<gene>
    <name evidence="2" type="ORF">SAMN04490220_0329</name>
</gene>
<dbReference type="EMBL" id="FNTL01000002">
    <property type="protein sequence ID" value="SEB35822.1"/>
    <property type="molecule type" value="Genomic_DNA"/>
</dbReference>
<reference evidence="3" key="1">
    <citation type="submission" date="2016-10" db="EMBL/GenBank/DDBJ databases">
        <authorList>
            <person name="Varghese N."/>
        </authorList>
    </citation>
    <scope>NUCLEOTIDE SEQUENCE [LARGE SCALE GENOMIC DNA]</scope>
    <source>
        <strain evidence="3">DSM 44719</strain>
    </source>
</reference>
<evidence type="ECO:0000313" key="3">
    <source>
        <dbReference type="Proteomes" id="UP000183407"/>
    </source>
</evidence>
<evidence type="ECO:0000256" key="1">
    <source>
        <dbReference type="SAM" id="MobiDB-lite"/>
    </source>
</evidence>
<name>A0A1H4IRH5_RHOJO</name>
<sequence>MTSPRRRQVLCHQLAKGKDSARLPGGRHTPGQPETSVTNARTLYAWESVRIPGRPFETVELIENLVDGGGRDTEVFTLRSPETVAYVGEHGEFTLDVCCGSVAHGLILR</sequence>